<name>A0A291P5H6_9GAMM</name>
<feature type="transmembrane region" description="Helical" evidence="7">
    <location>
        <begin position="199"/>
        <end position="219"/>
    </location>
</feature>
<dbReference type="OrthoDB" id="2489132at2"/>
<dbReference type="AlphaFoldDB" id="A0A291P5H6"/>
<dbReference type="InterPro" id="IPR024478">
    <property type="entry name" value="HlyB_4HB_MCP"/>
</dbReference>
<dbReference type="SMART" id="SM00283">
    <property type="entry name" value="MA"/>
    <property type="match status" value="1"/>
</dbReference>
<dbReference type="PRINTS" id="PR00260">
    <property type="entry name" value="CHEMTRNSDUCR"/>
</dbReference>
<keyword evidence="7" id="KW-0472">Membrane</keyword>
<evidence type="ECO:0000256" key="4">
    <source>
        <dbReference type="ARBA" id="ARBA00029447"/>
    </source>
</evidence>
<dbReference type="Pfam" id="PF00015">
    <property type="entry name" value="MCPsignal"/>
    <property type="match status" value="1"/>
</dbReference>
<comment type="similarity">
    <text evidence="4">Belongs to the methyl-accepting chemotaxis (MCP) protein family.</text>
</comment>
<dbReference type="CDD" id="cd11386">
    <property type="entry name" value="MCP_signal"/>
    <property type="match status" value="1"/>
</dbReference>
<dbReference type="Pfam" id="PF12729">
    <property type="entry name" value="4HB_MCP_1"/>
    <property type="match status" value="1"/>
</dbReference>
<reference evidence="9 10" key="1">
    <citation type="journal article" date="2017" name="Sci. Rep.">
        <title>Revealing the Saline Adaptation Strategies of the Halophilic Bacterium Halomonas beimenensis through High-throughput Omics and Transposon Mutagenesis Approaches.</title>
        <authorList>
            <person name="Chen Y.H."/>
            <person name="Lin S.S."/>
            <person name="Shyu Y.T."/>
        </authorList>
    </citation>
    <scope>NUCLEOTIDE SEQUENCE [LARGE SCALE GENOMIC DNA]</scope>
    <source>
        <strain evidence="9 10">NTU-111</strain>
    </source>
</reference>
<organism evidence="9 10">
    <name type="scientific">Halomonas beimenensis</name>
    <dbReference type="NCBI Taxonomy" id="475662"/>
    <lineage>
        <taxon>Bacteria</taxon>
        <taxon>Pseudomonadati</taxon>
        <taxon>Pseudomonadota</taxon>
        <taxon>Gammaproteobacteria</taxon>
        <taxon>Oceanospirillales</taxon>
        <taxon>Halomonadaceae</taxon>
        <taxon>Halomonas</taxon>
    </lineage>
</organism>
<dbReference type="GO" id="GO:0004888">
    <property type="term" value="F:transmembrane signaling receptor activity"/>
    <property type="evidence" value="ECO:0007669"/>
    <property type="project" value="InterPro"/>
</dbReference>
<feature type="compositionally biased region" description="Pro residues" evidence="6">
    <location>
        <begin position="545"/>
        <end position="557"/>
    </location>
</feature>
<protein>
    <submittedName>
        <fullName evidence="9">Methyl-accepting chemotaxis protein I (Serine chemoreceptor protein)</fullName>
    </submittedName>
</protein>
<gene>
    <name evidence="9" type="primary">mcp2</name>
    <name evidence="9" type="ORF">BEI_1149</name>
</gene>
<dbReference type="PANTHER" id="PTHR43531:SF14">
    <property type="entry name" value="METHYL-ACCEPTING CHEMOTAXIS PROTEIN I-RELATED"/>
    <property type="match status" value="1"/>
</dbReference>
<dbReference type="InterPro" id="IPR004090">
    <property type="entry name" value="Chemotax_Me-accpt_rcpt"/>
</dbReference>
<evidence type="ECO:0000256" key="3">
    <source>
        <dbReference type="ARBA" id="ARBA00023224"/>
    </source>
</evidence>
<comment type="subcellular location">
    <subcellularLocation>
        <location evidence="1">Membrane</location>
    </subcellularLocation>
</comment>
<evidence type="ECO:0000256" key="1">
    <source>
        <dbReference type="ARBA" id="ARBA00004370"/>
    </source>
</evidence>
<dbReference type="RefSeq" id="WP_097788613.1">
    <property type="nucleotide sequence ID" value="NZ_BAAADT010000029.1"/>
</dbReference>
<dbReference type="InterPro" id="IPR051310">
    <property type="entry name" value="MCP_chemotaxis"/>
</dbReference>
<feature type="region of interest" description="Disordered" evidence="6">
    <location>
        <begin position="527"/>
        <end position="566"/>
    </location>
</feature>
<dbReference type="Gene3D" id="1.10.287.950">
    <property type="entry name" value="Methyl-accepting chemotaxis protein"/>
    <property type="match status" value="1"/>
</dbReference>
<keyword evidence="9" id="KW-0675">Receptor</keyword>
<dbReference type="PANTHER" id="PTHR43531">
    <property type="entry name" value="PROTEIN ICFG"/>
    <property type="match status" value="1"/>
</dbReference>
<evidence type="ECO:0000256" key="2">
    <source>
        <dbReference type="ARBA" id="ARBA00022481"/>
    </source>
</evidence>
<keyword evidence="3 5" id="KW-0807">Transducer</keyword>
<evidence type="ECO:0000259" key="8">
    <source>
        <dbReference type="PROSITE" id="PS50111"/>
    </source>
</evidence>
<sequence length="566" mass="60814">MNIFKDRVARLGIRARLLGGISAVLSLIVVLTAVGIDQVNRIDRNLTTINDINGVKMRHAIDWRGSVHDRAILLRDLTLVTRPDELQRIQAHFRRLVDDYRNASQGMREVIAANGANEQENRLLATIERQAERTDALASDIIAERDRGNIEAARRILLAEAGPAFFQWLDDINAFIDYQEAETARDTAGARDTASGFQALMLGLCLAALLIGGLIAILLSRQLLRELGAEPHEVKAFAEAIGRGELAVEGKQRHGDRHSIMAAQVAMARQLQGIVAQVRAAADSVAGNSEQIAAGNGHLASRTEQQASALSQTASAMEELNTTVAQNADNADRTSREAEEAATTAIQGGQAVQQVTQTMRELEESAGEIADIISTIDDIAFQTNILALNASVEAARAGEHGRGFAVVAAEVRTLAQNSATAAREVSDRINRNAERVKHGNARAAEANQAAEEVVASIRRVSRFMQAVNEASMEQRAGVQEAGTAVTQMDRVTQQNAALVQESATAADNLRQHAERLMAAMSAFRLPDASHRSQVTAHDGTARPAEPSPAVPSLPPRSPRASTPACV</sequence>
<dbReference type="KEGG" id="hbe:BEI_1149"/>
<dbReference type="GO" id="GO:0006935">
    <property type="term" value="P:chemotaxis"/>
    <property type="evidence" value="ECO:0007669"/>
    <property type="project" value="InterPro"/>
</dbReference>
<dbReference type="GO" id="GO:0007165">
    <property type="term" value="P:signal transduction"/>
    <property type="evidence" value="ECO:0007669"/>
    <property type="project" value="UniProtKB-KW"/>
</dbReference>
<evidence type="ECO:0000256" key="7">
    <source>
        <dbReference type="SAM" id="Phobius"/>
    </source>
</evidence>
<evidence type="ECO:0000256" key="5">
    <source>
        <dbReference type="PROSITE-ProRule" id="PRU00284"/>
    </source>
</evidence>
<evidence type="ECO:0000313" key="9">
    <source>
        <dbReference type="EMBL" id="ATJ82136.1"/>
    </source>
</evidence>
<dbReference type="FunFam" id="1.10.287.950:FF:000001">
    <property type="entry name" value="Methyl-accepting chemotaxis sensory transducer"/>
    <property type="match status" value="1"/>
</dbReference>
<keyword evidence="10" id="KW-1185">Reference proteome</keyword>
<keyword evidence="7" id="KW-1133">Transmembrane helix</keyword>
<dbReference type="InterPro" id="IPR004089">
    <property type="entry name" value="MCPsignal_dom"/>
</dbReference>
<dbReference type="GO" id="GO:0005886">
    <property type="term" value="C:plasma membrane"/>
    <property type="evidence" value="ECO:0007669"/>
    <property type="project" value="TreeGrafter"/>
</dbReference>
<accession>A0A291P5H6</accession>
<keyword evidence="7" id="KW-0812">Transmembrane</keyword>
<dbReference type="Proteomes" id="UP000219993">
    <property type="component" value="Chromosome"/>
</dbReference>
<evidence type="ECO:0000256" key="6">
    <source>
        <dbReference type="SAM" id="MobiDB-lite"/>
    </source>
</evidence>
<dbReference type="EMBL" id="CP021435">
    <property type="protein sequence ID" value="ATJ82136.1"/>
    <property type="molecule type" value="Genomic_DNA"/>
</dbReference>
<proteinExistence type="inferred from homology"/>
<dbReference type="SUPFAM" id="SSF58104">
    <property type="entry name" value="Methyl-accepting chemotaxis protein (MCP) signaling domain"/>
    <property type="match status" value="1"/>
</dbReference>
<feature type="domain" description="Methyl-accepting transducer" evidence="8">
    <location>
        <begin position="281"/>
        <end position="510"/>
    </location>
</feature>
<evidence type="ECO:0000313" key="10">
    <source>
        <dbReference type="Proteomes" id="UP000219993"/>
    </source>
</evidence>
<keyword evidence="2" id="KW-0488">Methylation</keyword>
<dbReference type="PROSITE" id="PS50111">
    <property type="entry name" value="CHEMOTAXIS_TRANSDUC_2"/>
    <property type="match status" value="1"/>
</dbReference>